<dbReference type="InterPro" id="IPR012910">
    <property type="entry name" value="Plug_dom"/>
</dbReference>
<dbReference type="InterPro" id="IPR039426">
    <property type="entry name" value="TonB-dep_rcpt-like"/>
</dbReference>
<keyword evidence="1" id="KW-0472">Membrane</keyword>
<feature type="domain" description="TonB-dependent receptor plug" evidence="2">
    <location>
        <begin position="23"/>
        <end position="82"/>
    </location>
</feature>
<dbReference type="Gene3D" id="2.170.130.10">
    <property type="entry name" value="TonB-dependent receptor, plug domain"/>
    <property type="match status" value="1"/>
</dbReference>
<dbReference type="EMBL" id="RYFC01000001">
    <property type="protein sequence ID" value="RTZ49369.1"/>
    <property type="molecule type" value="Genomic_DNA"/>
</dbReference>
<evidence type="ECO:0000259" key="2">
    <source>
        <dbReference type="Pfam" id="PF07715"/>
    </source>
</evidence>
<protein>
    <recommendedName>
        <fullName evidence="2">TonB-dependent receptor plug domain-containing protein</fullName>
    </recommendedName>
</protein>
<proteinExistence type="inferred from homology"/>
<dbReference type="GO" id="GO:0044718">
    <property type="term" value="P:siderophore transmembrane transport"/>
    <property type="evidence" value="ECO:0007669"/>
    <property type="project" value="TreeGrafter"/>
</dbReference>
<dbReference type="GO" id="GO:0015344">
    <property type="term" value="F:siderophore uptake transmembrane transporter activity"/>
    <property type="evidence" value="ECO:0007669"/>
    <property type="project" value="TreeGrafter"/>
</dbReference>
<dbReference type="AlphaFoldDB" id="A0A3S0N554"/>
<dbReference type="PANTHER" id="PTHR30069">
    <property type="entry name" value="TONB-DEPENDENT OUTER MEMBRANE RECEPTOR"/>
    <property type="match status" value="1"/>
</dbReference>
<keyword evidence="1" id="KW-0812">Transmembrane</keyword>
<keyword evidence="1" id="KW-1134">Transmembrane beta strand</keyword>
<comment type="caution">
    <text evidence="3">The sequence shown here is derived from an EMBL/GenBank/DDBJ whole genome shotgun (WGS) entry which is preliminary data.</text>
</comment>
<dbReference type="PROSITE" id="PS52016">
    <property type="entry name" value="TONB_DEPENDENT_REC_3"/>
    <property type="match status" value="1"/>
</dbReference>
<reference evidence="3 4" key="1">
    <citation type="submission" date="2018-12" db="EMBL/GenBank/DDBJ databases">
        <title>Draft Genome Sequence of Chryseobacterium arthrosphaerae strain ED882-96 Isolated from the Blood of a Patient with Liver Cirrhosis in Taiwan.</title>
        <authorList>
            <person name="Lin J.-N."/>
            <person name="Lai C.-H."/>
            <person name="Yang C.-H."/>
            <person name="Huang Y.-H."/>
        </authorList>
    </citation>
    <scope>NUCLEOTIDE SEQUENCE [LARGE SCALE GENOMIC DNA]</scope>
    <source>
        <strain evidence="3 4">ED882-96</strain>
    </source>
</reference>
<dbReference type="GO" id="GO:0009279">
    <property type="term" value="C:cell outer membrane"/>
    <property type="evidence" value="ECO:0007669"/>
    <property type="project" value="UniProtKB-SubCell"/>
</dbReference>
<evidence type="ECO:0000256" key="1">
    <source>
        <dbReference type="PROSITE-ProRule" id="PRU01360"/>
    </source>
</evidence>
<dbReference type="PANTHER" id="PTHR30069:SF42">
    <property type="entry name" value="FERRIC AEROBACTIN RECEPTOR"/>
    <property type="match status" value="1"/>
</dbReference>
<accession>A0A3S0N554</accession>
<dbReference type="SUPFAM" id="SSF56935">
    <property type="entry name" value="Porins"/>
    <property type="match status" value="1"/>
</dbReference>
<comment type="similarity">
    <text evidence="1">Belongs to the TonB-dependent receptor family.</text>
</comment>
<evidence type="ECO:0000313" key="3">
    <source>
        <dbReference type="EMBL" id="RTZ49369.1"/>
    </source>
</evidence>
<name>A0A3S0N554_9FLAO</name>
<evidence type="ECO:0000313" key="4">
    <source>
        <dbReference type="Proteomes" id="UP000276953"/>
    </source>
</evidence>
<keyword evidence="1" id="KW-0813">Transport</keyword>
<dbReference type="Pfam" id="PF07715">
    <property type="entry name" value="Plug"/>
    <property type="match status" value="1"/>
</dbReference>
<organism evidence="3 4">
    <name type="scientific">Chryseobacterium arthrosphaerae</name>
    <dbReference type="NCBI Taxonomy" id="651561"/>
    <lineage>
        <taxon>Bacteria</taxon>
        <taxon>Pseudomonadati</taxon>
        <taxon>Bacteroidota</taxon>
        <taxon>Flavobacteriia</taxon>
        <taxon>Flavobacteriales</taxon>
        <taxon>Weeksellaceae</taxon>
        <taxon>Chryseobacterium group</taxon>
        <taxon>Chryseobacterium</taxon>
    </lineage>
</organism>
<gene>
    <name evidence="3" type="ORF">EJ377_01550</name>
</gene>
<sequence length="158" mass="17080">MTTAFYPDAEGTQHIPSEESQNNFIAKIRGRNFLVLIDGIPQSTPLRNGGRDLRTIDASAIDHIEVINGATAMYGNGAAGGVINYITKKPKKGKKLSSSTYLNNSMSLVRPSKTYGYNIAQVFSGHVGKWDYVVQGKMGRTGVIRSSDATIVSLLRTG</sequence>
<comment type="subcellular location">
    <subcellularLocation>
        <location evidence="1">Cell outer membrane</location>
        <topology evidence="1">Multi-pass membrane protein</topology>
    </subcellularLocation>
</comment>
<dbReference type="Proteomes" id="UP000276953">
    <property type="component" value="Unassembled WGS sequence"/>
</dbReference>
<dbReference type="InterPro" id="IPR037066">
    <property type="entry name" value="Plug_dom_sf"/>
</dbReference>
<keyword evidence="1" id="KW-0998">Cell outer membrane</keyword>